<evidence type="ECO:0000313" key="3">
    <source>
        <dbReference type="Proteomes" id="UP000265703"/>
    </source>
</evidence>
<sequence>MQSIDSLRELNAKLLTEIAELRKENAEIPELKEKLLRFAEVEAENARLKQIIEENARRDAENAEHKIRIEELEKNSVDISAENAELKAELAKLRHDFVSSNLTRPQQSQHVTNVQNSCSVGEEDISSVIAVPQPDAEPERHLASNDKPDPVIDQCVSIAKQHVADNSDIKSMEERETDAFLGEVYKKSVSNDFRQRNREKKLLRESAIQDSSSVTKDKKSCFSASGQSHKKREAENIIQDVFDFTATSAPEKTHMTEITMTGNPLPVTENTDGKNSVVILSVAKSKPLLNLACLYQKACDAEKQSPTLPAFIFWRE</sequence>
<dbReference type="AlphaFoldDB" id="A0A397SP88"/>
<dbReference type="OrthoDB" id="2419440at2759"/>
<evidence type="ECO:0000313" key="2">
    <source>
        <dbReference type="EMBL" id="RIA84444.1"/>
    </source>
</evidence>
<keyword evidence="3" id="KW-1185">Reference proteome</keyword>
<dbReference type="EMBL" id="QKYT01000492">
    <property type="protein sequence ID" value="RIA84444.1"/>
    <property type="molecule type" value="Genomic_DNA"/>
</dbReference>
<accession>A0A397SP88</accession>
<name>A0A397SP88_9GLOM</name>
<organism evidence="2 3">
    <name type="scientific">Glomus cerebriforme</name>
    <dbReference type="NCBI Taxonomy" id="658196"/>
    <lineage>
        <taxon>Eukaryota</taxon>
        <taxon>Fungi</taxon>
        <taxon>Fungi incertae sedis</taxon>
        <taxon>Mucoromycota</taxon>
        <taxon>Glomeromycotina</taxon>
        <taxon>Glomeromycetes</taxon>
        <taxon>Glomerales</taxon>
        <taxon>Glomeraceae</taxon>
        <taxon>Glomus</taxon>
    </lineage>
</organism>
<evidence type="ECO:0000256" key="1">
    <source>
        <dbReference type="SAM" id="Coils"/>
    </source>
</evidence>
<keyword evidence="1" id="KW-0175">Coiled coil</keyword>
<feature type="coiled-coil region" evidence="1">
    <location>
        <begin position="4"/>
        <end position="96"/>
    </location>
</feature>
<comment type="caution">
    <text evidence="2">The sequence shown here is derived from an EMBL/GenBank/DDBJ whole genome shotgun (WGS) entry which is preliminary data.</text>
</comment>
<protein>
    <submittedName>
        <fullName evidence="2">Uncharacterized protein</fullName>
    </submittedName>
</protein>
<dbReference type="Proteomes" id="UP000265703">
    <property type="component" value="Unassembled WGS sequence"/>
</dbReference>
<reference evidence="2 3" key="1">
    <citation type="submission" date="2018-06" db="EMBL/GenBank/DDBJ databases">
        <title>Comparative genomics reveals the genomic features of Rhizophagus irregularis, R. cerebriforme, R. diaphanum and Gigaspora rosea, and their symbiotic lifestyle signature.</title>
        <authorList>
            <person name="Morin E."/>
            <person name="San Clemente H."/>
            <person name="Chen E.C.H."/>
            <person name="De La Providencia I."/>
            <person name="Hainaut M."/>
            <person name="Kuo A."/>
            <person name="Kohler A."/>
            <person name="Murat C."/>
            <person name="Tang N."/>
            <person name="Roy S."/>
            <person name="Loubradou J."/>
            <person name="Henrissat B."/>
            <person name="Grigoriev I.V."/>
            <person name="Corradi N."/>
            <person name="Roux C."/>
            <person name="Martin F.M."/>
        </authorList>
    </citation>
    <scope>NUCLEOTIDE SEQUENCE [LARGE SCALE GENOMIC DNA]</scope>
    <source>
        <strain evidence="2 3">DAOM 227022</strain>
    </source>
</reference>
<proteinExistence type="predicted"/>
<gene>
    <name evidence="2" type="ORF">C1645_415335</name>
</gene>